<feature type="region of interest" description="Disordered" evidence="3">
    <location>
        <begin position="83"/>
        <end position="117"/>
    </location>
</feature>
<evidence type="ECO:0000256" key="3">
    <source>
        <dbReference type="SAM" id="MobiDB-lite"/>
    </source>
</evidence>
<dbReference type="Proteomes" id="UP000887566">
    <property type="component" value="Unplaced"/>
</dbReference>
<evidence type="ECO:0000259" key="5">
    <source>
        <dbReference type="PROSITE" id="PS51650"/>
    </source>
</evidence>
<dbReference type="PANTHER" id="PTHR23317:SF26">
    <property type="entry name" value="ZIZIMIN, ISOFORM K"/>
    <property type="match status" value="1"/>
</dbReference>
<keyword evidence="1" id="KW-0597">Phosphoprotein</keyword>
<dbReference type="InterPro" id="IPR035892">
    <property type="entry name" value="C2_domain_sf"/>
</dbReference>
<dbReference type="GO" id="GO:0007264">
    <property type="term" value="P:small GTPase-mediated signal transduction"/>
    <property type="evidence" value="ECO:0007669"/>
    <property type="project" value="InterPro"/>
</dbReference>
<dbReference type="GO" id="GO:0005085">
    <property type="term" value="F:guanyl-nucleotide exchange factor activity"/>
    <property type="evidence" value="ECO:0007669"/>
    <property type="project" value="InterPro"/>
</dbReference>
<dbReference type="InterPro" id="IPR016024">
    <property type="entry name" value="ARM-type_fold"/>
</dbReference>
<proteinExistence type="inferred from homology"/>
<dbReference type="InterPro" id="IPR043161">
    <property type="entry name" value="DOCK_C_lobe_A"/>
</dbReference>
<organism evidence="6 7">
    <name type="scientific">Plectus sambesii</name>
    <dbReference type="NCBI Taxonomy" id="2011161"/>
    <lineage>
        <taxon>Eukaryota</taxon>
        <taxon>Metazoa</taxon>
        <taxon>Ecdysozoa</taxon>
        <taxon>Nematoda</taxon>
        <taxon>Chromadorea</taxon>
        <taxon>Plectida</taxon>
        <taxon>Plectina</taxon>
        <taxon>Plectoidea</taxon>
        <taxon>Plectidae</taxon>
        <taxon>Plectus</taxon>
    </lineage>
</organism>
<evidence type="ECO:0000313" key="6">
    <source>
        <dbReference type="Proteomes" id="UP000887566"/>
    </source>
</evidence>
<protein>
    <submittedName>
        <fullName evidence="7">Uncharacterized protein</fullName>
    </submittedName>
</protein>
<keyword evidence="6" id="KW-1185">Reference proteome</keyword>
<dbReference type="PROSITE" id="PS51650">
    <property type="entry name" value="C2_DOCK"/>
    <property type="match status" value="1"/>
</dbReference>
<evidence type="ECO:0000256" key="2">
    <source>
        <dbReference type="PROSITE-ProRule" id="PRU00983"/>
    </source>
</evidence>
<dbReference type="InterPro" id="IPR026791">
    <property type="entry name" value="DOCK"/>
</dbReference>
<dbReference type="Pfam" id="PF06920">
    <property type="entry name" value="DHR-2_Lobe_A"/>
    <property type="match status" value="1"/>
</dbReference>
<dbReference type="InterPro" id="IPR046769">
    <property type="entry name" value="DOCKER_Lobe_A"/>
</dbReference>
<comment type="similarity">
    <text evidence="2">Belongs to the DOCK family.</text>
</comment>
<name>A0A914VBU5_9BILA</name>
<dbReference type="Gene3D" id="2.60.40.150">
    <property type="entry name" value="C2 domain"/>
    <property type="match status" value="1"/>
</dbReference>
<feature type="compositionally biased region" description="Pro residues" evidence="3">
    <location>
        <begin position="1098"/>
        <end position="1107"/>
    </location>
</feature>
<dbReference type="WBParaSite" id="PSAMB.scaffold1753size28098.g14789.t1">
    <property type="protein sequence ID" value="PSAMB.scaffold1753size28098.g14789.t1"/>
    <property type="gene ID" value="PSAMB.scaffold1753size28098.g14789"/>
</dbReference>
<evidence type="ECO:0000259" key="4">
    <source>
        <dbReference type="PROSITE" id="PS50003"/>
    </source>
</evidence>
<feature type="region of interest" description="Disordered" evidence="3">
    <location>
        <begin position="1071"/>
        <end position="1107"/>
    </location>
</feature>
<dbReference type="SUPFAM" id="SSF48371">
    <property type="entry name" value="ARM repeat"/>
    <property type="match status" value="1"/>
</dbReference>
<dbReference type="PROSITE" id="PS50003">
    <property type="entry name" value="PH_DOMAIN"/>
    <property type="match status" value="1"/>
</dbReference>
<feature type="domain" description="PH" evidence="4">
    <location>
        <begin position="1"/>
        <end position="84"/>
    </location>
</feature>
<dbReference type="PANTHER" id="PTHR23317">
    <property type="entry name" value="DEDICATOR OF CYTOKINESIS DOCK"/>
    <property type="match status" value="1"/>
</dbReference>
<accession>A0A914VBU5</accession>
<feature type="compositionally biased region" description="Polar residues" evidence="3">
    <location>
        <begin position="83"/>
        <end position="96"/>
    </location>
</feature>
<evidence type="ECO:0000313" key="7">
    <source>
        <dbReference type="WBParaSite" id="PSAMB.scaffold1753size28098.g14789.t1"/>
    </source>
</evidence>
<feature type="compositionally biased region" description="Polar residues" evidence="3">
    <location>
        <begin position="1075"/>
        <end position="1087"/>
    </location>
</feature>
<feature type="domain" description="C2 DOCK-type" evidence="5">
    <location>
        <begin position="437"/>
        <end position="618"/>
    </location>
</feature>
<sequence>SGKRRYCVFRRAPDNKLLLEVQKSPGSALTQPALLVDKVQQATKKGKPVLEVTPSESDRKSVVLVAEVDNDIANWVQELESALNSTSREDTVSTGSAGRGDTESILSDDSRASDGASWRGRNAAARALHPPIVDRRGLFALYADLDPLPEPKGSSSLLAIGESTADVIKLPAEKASVRFAVEFKSLDVKLPVTANKTEQIEPFFLRLFLFDARSGRRLSEEFRVDPNPEAIDALLAKLAGKSSTGDWLGMDQKFVTAKRAYKAIFSVAQPHRDVYLVVRVDRVLSLDASVDAYMKADVRATAKLQKNVGAACLKLGQYRTPFAWGARLVFQEFLGVGAQVPDAMQLYKCDPSKMADSDLQKVLSDFTKAEKAGKLTPITGCSVTLDVDLSAKVNELKYRLSSSLLPLRPWSTPTSADEPVLEMQSFADFREPHSSLFNLLYVYPLSLRYEGQKLFAKARNIVCTVQLVENAGGTPSKAVWDRTDAGGPLVTSSRCAVQHHEQNPTFTEETKLALPVALQPDAHLLFSFAHVSVASAVNAKTAADQAETPVGYAWLPLIKNDKLVLENDEQEFVLSIAADLPAGYVQYQALGLGKGHAGPEIRWVDNGRPLFKVRLRLVSSAFTTEGRLQSFFQSCQKLTRAGTLGDAAEQTKTGGSAMTLTNIEEDASSNMSIRAKALLSVDIDRMTPFLPVVLGRLLSLLPVSSTEEMGLCSLRTLVGIVDKTAESKRAPLLRSFVRLQFRAPNAELAGKSETIHSALCRYVPLLLRPAHADSDTTSGLLRQLWFFLDVTVKSMGQRLLDDGKHKVARTDRFPSELLFRIESMVQTLVPLIIAKHRELPQECRSANAAVAFFLRSCLSLTDRGAVFQWIHFCVDKLDQTESRTVRDYKLELLQILAGHEHWLPLCLPVLCNLAGTVVRKASITSAHDVNAVSASKGSNNSGGFLSRFFAQIFGPATDQDGPSEAERYADCLQDLSLTEEYCSRHFPSGLLVQETLAALRDPRDFRRRAIALLRNVLAKHASDRRYQHPEAQARIATLYAPVLRLVLENLGELEAAAMGGDVPDLSPVGAATAGSIHSSKRSSSLEANSLIRESHSPSPGPPPPPPTAVTVGFAEKLDKGEARDMLLCALFILSRAPKQVLGALWLNDQADELLKLLELALHVFRYRGRKWTMKKTSNKLRATRRTLVLPSSNSATDCLTLDDDDDALPYSVLQESNLTQEVALVILEVAQALKDQVSTRLAGKAEDWDDPWMRLLHLQLSLLADHWPEAVRLHALAALAVFVNAFRARFYRGPLAALSSLIGELLLQLNSRLPAVQRAAAALLQLVLRGGYEAAVLPAAGGGGGGQQALGRPGAQTGVALARLLGQGRPLATSPFFDRGLVALEALVTVQDRRPTPFDRAVQELIGQLRGVLAATGALKESENDPIRLGDLHVRLADSYRGSAALRAAWLESLAGLQTNARWYSEAAVCHAHIVAIIGKELVAKGGMTVDWRLLSAISEAIAGEEAVTDDRADNTQQAGYSVVSDA</sequence>
<dbReference type="Pfam" id="PF14429">
    <property type="entry name" value="DOCK-C2"/>
    <property type="match status" value="1"/>
</dbReference>
<dbReference type="Gene3D" id="1.25.40.410">
    <property type="match status" value="1"/>
</dbReference>
<dbReference type="InterPro" id="IPR027007">
    <property type="entry name" value="C2_DOCK-type_domain"/>
</dbReference>
<reference evidence="7" key="1">
    <citation type="submission" date="2022-11" db="UniProtKB">
        <authorList>
            <consortium name="WormBaseParasite"/>
        </authorList>
    </citation>
    <scope>IDENTIFICATION</scope>
</reference>
<evidence type="ECO:0000256" key="1">
    <source>
        <dbReference type="ARBA" id="ARBA00022553"/>
    </source>
</evidence>
<dbReference type="InterPro" id="IPR001849">
    <property type="entry name" value="PH_domain"/>
</dbReference>